<dbReference type="Gene3D" id="1.20.870.10">
    <property type="entry name" value="Son of sevenless (SoS) protein Chain: S domain 1"/>
    <property type="match status" value="1"/>
</dbReference>
<feature type="region of interest" description="Disordered" evidence="3">
    <location>
        <begin position="513"/>
        <end position="538"/>
    </location>
</feature>
<dbReference type="Pfam" id="PF00618">
    <property type="entry name" value="RasGEF_N"/>
    <property type="match status" value="1"/>
</dbReference>
<dbReference type="GO" id="GO:0005886">
    <property type="term" value="C:plasma membrane"/>
    <property type="evidence" value="ECO:0007669"/>
    <property type="project" value="TreeGrafter"/>
</dbReference>
<sequence length="600" mass="68315">MATQLYPIPEQDDEESRTSILTVSYSSDYEVQSPTSSPNTSNGELIPNSPSSSSLNRHKEISDLEFLSGDVEIVNGEMVGATEESLVARLISLRNPALTASFFLTFRLYCSPSNLAKHIDTQYKPQQGRNNNIHPLESKTDSGAQYATLEFIFTWLKEFWLPTVDDPAFPTLTVVTSKFLIKEMSPYLKSELLFPVLNLLNLRIQGELNAPGTKIQPRPHVLKSFTDDTPKRRITRALLTSLRKKDFAGLLFINFDALELARQLTLMESELYCAISQQELLNYFPEKPDSSPNIKALVCLSDSVRHWVSESILHELNIQRRAWLIGFFIEIADKCIKLHNFNTSRSIISALDSPVISRLYLAQTALREHSKDQFNKLKKFPSFKELYNFGQDAPSVPFLGLYLSSVIFYRDLYSSHRPPLFDSSEKLIDLNKHSKLAEILEDFRRFQVPYNLKPIPELQFYLKNVAFKVDKHLENIQILGDRINKPHKPSIQITTSLQDRKRKLLEKLTIPVDNSQTKDSKEETTPTQATGFDKHQSLNSNYSSSVGTIYSNPHSSIGTLDYGAYYTRHAISQDSLALAGWQWKTAELESDNPLFELSND</sequence>
<dbReference type="InterPro" id="IPR000651">
    <property type="entry name" value="Ras-like_Gua-exchang_fac_N"/>
</dbReference>
<evidence type="ECO:0000256" key="2">
    <source>
        <dbReference type="PROSITE-ProRule" id="PRU00168"/>
    </source>
</evidence>
<keyword evidence="1 2" id="KW-0344">Guanine-nucleotide releasing factor</keyword>
<dbReference type="InterPro" id="IPR036964">
    <property type="entry name" value="RASGEF_cat_dom_sf"/>
</dbReference>
<protein>
    <recommendedName>
        <fullName evidence="7">Ras-GEF domain-containing protein</fullName>
    </recommendedName>
</protein>
<dbReference type="InterPro" id="IPR023578">
    <property type="entry name" value="Ras_GEF_dom_sf"/>
</dbReference>
<dbReference type="SMART" id="SM00147">
    <property type="entry name" value="RasGEF"/>
    <property type="match status" value="1"/>
</dbReference>
<dbReference type="InterPro" id="IPR008937">
    <property type="entry name" value="Ras-like_GEF"/>
</dbReference>
<evidence type="ECO:0000259" key="4">
    <source>
        <dbReference type="PROSITE" id="PS50009"/>
    </source>
</evidence>
<gene>
    <name evidence="6" type="ORF">JR316_007634</name>
</gene>
<organism evidence="6">
    <name type="scientific">Psilocybe cubensis</name>
    <name type="common">Psychedelic mushroom</name>
    <name type="synonym">Stropharia cubensis</name>
    <dbReference type="NCBI Taxonomy" id="181762"/>
    <lineage>
        <taxon>Eukaryota</taxon>
        <taxon>Fungi</taxon>
        <taxon>Dikarya</taxon>
        <taxon>Basidiomycota</taxon>
        <taxon>Agaricomycotina</taxon>
        <taxon>Agaricomycetes</taxon>
        <taxon>Agaricomycetidae</taxon>
        <taxon>Agaricales</taxon>
        <taxon>Agaricineae</taxon>
        <taxon>Strophariaceae</taxon>
        <taxon>Psilocybe</taxon>
    </lineage>
</organism>
<feature type="compositionally biased region" description="Polar residues" evidence="3">
    <location>
        <begin position="18"/>
        <end position="43"/>
    </location>
</feature>
<dbReference type="AlphaFoldDB" id="A0A8H7XUK7"/>
<dbReference type="PROSITE" id="PS50009">
    <property type="entry name" value="RASGEF_CAT"/>
    <property type="match status" value="1"/>
</dbReference>
<evidence type="ECO:0008006" key="7">
    <source>
        <dbReference type="Google" id="ProtNLM"/>
    </source>
</evidence>
<dbReference type="EMBL" id="JAFIQS010000007">
    <property type="protein sequence ID" value="KAG5167287.1"/>
    <property type="molecule type" value="Genomic_DNA"/>
</dbReference>
<evidence type="ECO:0000256" key="3">
    <source>
        <dbReference type="SAM" id="MobiDB-lite"/>
    </source>
</evidence>
<accession>A0A8H7XUK7</accession>
<dbReference type="OrthoDB" id="28357at2759"/>
<evidence type="ECO:0000256" key="1">
    <source>
        <dbReference type="ARBA" id="ARBA00022658"/>
    </source>
</evidence>
<feature type="domain" description="N-terminal Ras-GEF" evidence="5">
    <location>
        <begin position="74"/>
        <end position="204"/>
    </location>
</feature>
<evidence type="ECO:0000259" key="5">
    <source>
        <dbReference type="PROSITE" id="PS50212"/>
    </source>
</evidence>
<dbReference type="PANTHER" id="PTHR23113">
    <property type="entry name" value="GUANINE NUCLEOTIDE EXCHANGE FACTOR"/>
    <property type="match status" value="1"/>
</dbReference>
<feature type="region of interest" description="Disordered" evidence="3">
    <location>
        <begin position="1"/>
        <end position="56"/>
    </location>
</feature>
<dbReference type="InterPro" id="IPR001895">
    <property type="entry name" value="RASGEF_cat_dom"/>
</dbReference>
<evidence type="ECO:0000313" key="6">
    <source>
        <dbReference type="EMBL" id="KAG5167287.1"/>
    </source>
</evidence>
<reference evidence="6" key="1">
    <citation type="submission" date="2021-02" db="EMBL/GenBank/DDBJ databases">
        <title>Psilocybe cubensis genome.</title>
        <authorList>
            <person name="Mckernan K.J."/>
            <person name="Crawford S."/>
            <person name="Trippe A."/>
            <person name="Kane L.T."/>
            <person name="Mclaughlin S."/>
        </authorList>
    </citation>
    <scope>NUCLEOTIDE SEQUENCE [LARGE SCALE GENOMIC DNA]</scope>
    <source>
        <strain evidence="6">MGC-MH-2018</strain>
    </source>
</reference>
<proteinExistence type="predicted"/>
<feature type="domain" description="Ras-GEF" evidence="4">
    <location>
        <begin position="256"/>
        <end position="479"/>
    </location>
</feature>
<name>A0A8H7XUK7_PSICU</name>
<dbReference type="GO" id="GO:0007265">
    <property type="term" value="P:Ras protein signal transduction"/>
    <property type="evidence" value="ECO:0007669"/>
    <property type="project" value="TreeGrafter"/>
</dbReference>
<comment type="caution">
    <text evidence="6">The sequence shown here is derived from an EMBL/GenBank/DDBJ whole genome shotgun (WGS) entry which is preliminary data.</text>
</comment>
<dbReference type="PANTHER" id="PTHR23113:SF354">
    <property type="entry name" value="BUD SITE SELECTION PROTEIN 5"/>
    <property type="match status" value="1"/>
</dbReference>
<dbReference type="PROSITE" id="PS50212">
    <property type="entry name" value="RASGEF_NTER"/>
    <property type="match status" value="1"/>
</dbReference>
<dbReference type="SUPFAM" id="SSF48366">
    <property type="entry name" value="Ras GEF"/>
    <property type="match status" value="1"/>
</dbReference>
<dbReference type="GO" id="GO:0005085">
    <property type="term" value="F:guanyl-nucleotide exchange factor activity"/>
    <property type="evidence" value="ECO:0007669"/>
    <property type="project" value="UniProtKB-KW"/>
</dbReference>
<dbReference type="Gene3D" id="1.10.840.10">
    <property type="entry name" value="Ras guanine-nucleotide exchange factors catalytic domain"/>
    <property type="match status" value="1"/>
</dbReference>
<dbReference type="Pfam" id="PF00617">
    <property type="entry name" value="RasGEF"/>
    <property type="match status" value="1"/>
</dbReference>